<evidence type="ECO:0000313" key="1">
    <source>
        <dbReference type="EMBL" id="MPM42090.1"/>
    </source>
</evidence>
<protein>
    <submittedName>
        <fullName evidence="1">Uncharacterized protein</fullName>
    </submittedName>
</protein>
<proteinExistence type="predicted"/>
<dbReference type="NCBIfam" id="TIGR01509">
    <property type="entry name" value="HAD-SF-IA-v3"/>
    <property type="match status" value="1"/>
</dbReference>
<sequence>MIKFIYFDFGAVLVNYDNVFTKVCSDFNLDKVEFRKFYNNFVDKMDVGKDSVKGFWEKCVENFNLKNGLNYNLAKSWVSDYKIIKPIFEMITSLEGKVNMAIISNIHADVWWAAFADNWVPKIKYSEIILSSDVATMKPNKEIYEIAQKRSGVSSNEILFIDDKPENLIIPNEMGWKTVLFDQYKADDGVSKILKSLK</sequence>
<dbReference type="InterPro" id="IPR023198">
    <property type="entry name" value="PGP-like_dom2"/>
</dbReference>
<dbReference type="EMBL" id="VSSQ01009597">
    <property type="protein sequence ID" value="MPM42090.1"/>
    <property type="molecule type" value="Genomic_DNA"/>
</dbReference>
<dbReference type="SUPFAM" id="SSF56784">
    <property type="entry name" value="HAD-like"/>
    <property type="match status" value="1"/>
</dbReference>
<dbReference type="PANTHER" id="PTHR43611:SF3">
    <property type="entry name" value="FLAVIN MONONUCLEOTIDE HYDROLASE 1, CHLOROPLATIC"/>
    <property type="match status" value="1"/>
</dbReference>
<reference evidence="1" key="1">
    <citation type="submission" date="2019-08" db="EMBL/GenBank/DDBJ databases">
        <authorList>
            <person name="Kucharzyk K."/>
            <person name="Murdoch R.W."/>
            <person name="Higgins S."/>
            <person name="Loffler F."/>
        </authorList>
    </citation>
    <scope>NUCLEOTIDE SEQUENCE</scope>
</reference>
<dbReference type="Pfam" id="PF13419">
    <property type="entry name" value="HAD_2"/>
    <property type="match status" value="1"/>
</dbReference>
<dbReference type="PANTHER" id="PTHR43611">
    <property type="entry name" value="ALPHA-D-GLUCOSE 1-PHOSPHATE PHOSPHATASE"/>
    <property type="match status" value="1"/>
</dbReference>
<dbReference type="Gene3D" id="1.10.150.240">
    <property type="entry name" value="Putative phosphatase, domain 2"/>
    <property type="match status" value="1"/>
</dbReference>
<name>A0A644ZMD6_9ZZZZ</name>
<dbReference type="InterPro" id="IPR006439">
    <property type="entry name" value="HAD-SF_hydro_IA"/>
</dbReference>
<dbReference type="SFLD" id="SFLDG01129">
    <property type="entry name" value="C1.5:_HAD__Beta-PGM__Phosphata"/>
    <property type="match status" value="1"/>
</dbReference>
<comment type="caution">
    <text evidence="1">The sequence shown here is derived from an EMBL/GenBank/DDBJ whole genome shotgun (WGS) entry which is preliminary data.</text>
</comment>
<dbReference type="InterPro" id="IPR023214">
    <property type="entry name" value="HAD_sf"/>
</dbReference>
<dbReference type="Gene3D" id="3.40.50.1000">
    <property type="entry name" value="HAD superfamily/HAD-like"/>
    <property type="match status" value="1"/>
</dbReference>
<dbReference type="SFLD" id="SFLDS00003">
    <property type="entry name" value="Haloacid_Dehalogenase"/>
    <property type="match status" value="1"/>
</dbReference>
<gene>
    <name evidence="1" type="ORF">SDC9_88752</name>
</gene>
<dbReference type="AlphaFoldDB" id="A0A644ZMD6"/>
<dbReference type="InterPro" id="IPR036412">
    <property type="entry name" value="HAD-like_sf"/>
</dbReference>
<organism evidence="1">
    <name type="scientific">bioreactor metagenome</name>
    <dbReference type="NCBI Taxonomy" id="1076179"/>
    <lineage>
        <taxon>unclassified sequences</taxon>
        <taxon>metagenomes</taxon>
        <taxon>ecological metagenomes</taxon>
    </lineage>
</organism>
<dbReference type="InterPro" id="IPR041492">
    <property type="entry name" value="HAD_2"/>
</dbReference>
<accession>A0A644ZMD6</accession>